<evidence type="ECO:0000313" key="2">
    <source>
        <dbReference type="Proteomes" id="UP000235672"/>
    </source>
</evidence>
<sequence length="305" mass="34645">MSCIPQTSLTIPTTPKFPEQISPQPPLNLTFFVAVEVSTSAHFRIQLPYSTNTTILSSFETNYLLHEIQKHQSLHSKLAPSYVWKFSCDHQFTIAKYEPNKRDVRKVASSTAVTVVITLPNQCPECVWAVQESERKEKELLAQNKAALAAHKEHGKFLETQLCKSAGDPALNEVFKKLYEDCVFLQAGKVVEILLEQDKDFSEPDFDSLHMIRAAEDNLKILENVAQIQWKWKAAQLSVPPKETERALSKSMSWVALNHSISLLLNADYEVDTFLPTPEKNVAEAGRYWRTAVKLAKGMERDRRT</sequence>
<dbReference type="Proteomes" id="UP000235672">
    <property type="component" value="Unassembled WGS sequence"/>
</dbReference>
<organism evidence="1 2">
    <name type="scientific">Hyaloscypha hepaticicola</name>
    <dbReference type="NCBI Taxonomy" id="2082293"/>
    <lineage>
        <taxon>Eukaryota</taxon>
        <taxon>Fungi</taxon>
        <taxon>Dikarya</taxon>
        <taxon>Ascomycota</taxon>
        <taxon>Pezizomycotina</taxon>
        <taxon>Leotiomycetes</taxon>
        <taxon>Helotiales</taxon>
        <taxon>Hyaloscyphaceae</taxon>
        <taxon>Hyaloscypha</taxon>
    </lineage>
</organism>
<dbReference type="EMBL" id="KZ613552">
    <property type="protein sequence ID" value="PMD12382.1"/>
    <property type="molecule type" value="Genomic_DNA"/>
</dbReference>
<accession>A0A2J6PEB5</accession>
<dbReference type="AlphaFoldDB" id="A0A2J6PEB5"/>
<gene>
    <name evidence="1" type="ORF">NA56DRAFT_713218</name>
</gene>
<protein>
    <submittedName>
        <fullName evidence="1">Uncharacterized protein</fullName>
    </submittedName>
</protein>
<keyword evidence="2" id="KW-1185">Reference proteome</keyword>
<name>A0A2J6PEB5_9HELO</name>
<evidence type="ECO:0000313" key="1">
    <source>
        <dbReference type="EMBL" id="PMD12382.1"/>
    </source>
</evidence>
<reference evidence="1 2" key="1">
    <citation type="submission" date="2016-05" db="EMBL/GenBank/DDBJ databases">
        <title>A degradative enzymes factory behind the ericoid mycorrhizal symbiosis.</title>
        <authorList>
            <consortium name="DOE Joint Genome Institute"/>
            <person name="Martino E."/>
            <person name="Morin E."/>
            <person name="Grelet G."/>
            <person name="Kuo A."/>
            <person name="Kohler A."/>
            <person name="Daghino S."/>
            <person name="Barry K."/>
            <person name="Choi C."/>
            <person name="Cichocki N."/>
            <person name="Clum A."/>
            <person name="Copeland A."/>
            <person name="Hainaut M."/>
            <person name="Haridas S."/>
            <person name="Labutti K."/>
            <person name="Lindquist E."/>
            <person name="Lipzen A."/>
            <person name="Khouja H.-R."/>
            <person name="Murat C."/>
            <person name="Ohm R."/>
            <person name="Olson A."/>
            <person name="Spatafora J."/>
            <person name="Veneault-Fourrey C."/>
            <person name="Henrissat B."/>
            <person name="Grigoriev I."/>
            <person name="Martin F."/>
            <person name="Perotto S."/>
        </authorList>
    </citation>
    <scope>NUCLEOTIDE SEQUENCE [LARGE SCALE GENOMIC DNA]</scope>
    <source>
        <strain evidence="1 2">UAMH 7357</strain>
    </source>
</reference>
<proteinExistence type="predicted"/>